<dbReference type="PANTHER" id="PTHR11839:SF15">
    <property type="entry name" value="URIDINE DIPHOSPHATE GLUCOSE PYROPHOSPHATASE NUDT14"/>
    <property type="match status" value="1"/>
</dbReference>
<evidence type="ECO:0000256" key="10">
    <source>
        <dbReference type="ARBA" id="ARBA00071467"/>
    </source>
</evidence>
<protein>
    <recommendedName>
        <fullName evidence="10">Uridine diphosphate glucose pyrophosphatase NUDT14</fullName>
        <ecNumber evidence="9">3.6.1.45</ecNumber>
    </recommendedName>
    <alternativeName>
        <fullName evidence="11">Nucleoside diphosphate-linked moiety X motif 14</fullName>
    </alternativeName>
</protein>
<dbReference type="EC" id="3.6.1.45" evidence="9"/>
<dbReference type="InterPro" id="IPR004385">
    <property type="entry name" value="NDP_pyrophosphatase"/>
</dbReference>
<dbReference type="FunFam" id="3.90.79.10:FF:000035">
    <property type="entry name" value="Uridine diphosphate glucose pyrophosphatase"/>
    <property type="match status" value="1"/>
</dbReference>
<evidence type="ECO:0000256" key="9">
    <source>
        <dbReference type="ARBA" id="ARBA00066480"/>
    </source>
</evidence>
<comment type="subunit">
    <text evidence="3">Homodimer.</text>
</comment>
<comment type="cofactor">
    <cofactor evidence="1">
        <name>Mg(2+)</name>
        <dbReference type="ChEBI" id="CHEBI:18420"/>
    </cofactor>
</comment>
<name>A0AAD9KLD4_RIDPI</name>
<evidence type="ECO:0000256" key="6">
    <source>
        <dbReference type="ARBA" id="ARBA00022842"/>
    </source>
</evidence>
<sequence>MDKISDVSFKNITESIYIRPFRIQYTQDGKKKLWDCAVHHDSVAILVHNISRDVFVFVKQFRPAVYYNQAESLGAVESGRIDSEKAPGRLGVTYEMCAGIVDKDCSVEQIAKEEVLEECGYDVPLRHLEKITVCRSGVGTSGTLQTLFYAKVTDAMRVGEGGGNPTEGELIEVIEVPVSESLAFVMDETVETPVGLLFGITWYMACKQNQKGCKSGGCS</sequence>
<dbReference type="GO" id="GO:0006753">
    <property type="term" value="P:nucleoside phosphate metabolic process"/>
    <property type="evidence" value="ECO:0007669"/>
    <property type="project" value="TreeGrafter"/>
</dbReference>
<comment type="catalytic activity">
    <reaction evidence="7">
        <text>UDP-sugar + H2O = UMP + alpha-D-aldose 1-phosphate.</text>
        <dbReference type="EC" id="3.6.1.45"/>
    </reaction>
</comment>
<evidence type="ECO:0000313" key="13">
    <source>
        <dbReference type="Proteomes" id="UP001209878"/>
    </source>
</evidence>
<dbReference type="PANTHER" id="PTHR11839">
    <property type="entry name" value="UDP/ADP-SUGAR PYROPHOSPHATASE"/>
    <property type="match status" value="1"/>
</dbReference>
<organism evidence="12 13">
    <name type="scientific">Ridgeia piscesae</name>
    <name type="common">Tubeworm</name>
    <dbReference type="NCBI Taxonomy" id="27915"/>
    <lineage>
        <taxon>Eukaryota</taxon>
        <taxon>Metazoa</taxon>
        <taxon>Spiralia</taxon>
        <taxon>Lophotrochozoa</taxon>
        <taxon>Annelida</taxon>
        <taxon>Polychaeta</taxon>
        <taxon>Sedentaria</taxon>
        <taxon>Canalipalpata</taxon>
        <taxon>Sabellida</taxon>
        <taxon>Siboglinidae</taxon>
        <taxon>Ridgeia</taxon>
    </lineage>
</organism>
<proteinExistence type="predicted"/>
<dbReference type="InterPro" id="IPR015797">
    <property type="entry name" value="NUDIX_hydrolase-like_dom_sf"/>
</dbReference>
<reference evidence="12" key="1">
    <citation type="journal article" date="2023" name="Mol. Biol. Evol.">
        <title>Third-Generation Sequencing Reveals the Adaptive Role of the Epigenome in Three Deep-Sea Polychaetes.</title>
        <authorList>
            <person name="Perez M."/>
            <person name="Aroh O."/>
            <person name="Sun Y."/>
            <person name="Lan Y."/>
            <person name="Juniper S.K."/>
            <person name="Young C.R."/>
            <person name="Angers B."/>
            <person name="Qian P.Y."/>
        </authorList>
    </citation>
    <scope>NUCLEOTIDE SEQUENCE</scope>
    <source>
        <strain evidence="12">R07B-5</strain>
    </source>
</reference>
<evidence type="ECO:0000256" key="1">
    <source>
        <dbReference type="ARBA" id="ARBA00001946"/>
    </source>
</evidence>
<evidence type="ECO:0000256" key="7">
    <source>
        <dbReference type="ARBA" id="ARBA00051086"/>
    </source>
</evidence>
<evidence type="ECO:0000313" key="12">
    <source>
        <dbReference type="EMBL" id="KAK2173596.1"/>
    </source>
</evidence>
<keyword evidence="5" id="KW-0378">Hydrolase</keyword>
<keyword evidence="6" id="KW-0460">Magnesium</keyword>
<evidence type="ECO:0000256" key="2">
    <source>
        <dbReference type="ARBA" id="ARBA00004496"/>
    </source>
</evidence>
<comment type="function">
    <text evidence="8">Hydrolyzes UDP-glucose to glucose 1-phosphate and UMP and ADP-ribose to ribose 5-phosphate and AMP. The physiological substrate is probably UDP-glucose. Poor activity on other substrates such as ADP-glucose, CDP-glucose, GDP-glucose and GDP-mannose.</text>
</comment>
<evidence type="ECO:0000256" key="8">
    <source>
        <dbReference type="ARBA" id="ARBA00054674"/>
    </source>
</evidence>
<keyword evidence="4" id="KW-0963">Cytoplasm</keyword>
<dbReference type="GO" id="GO:0046872">
    <property type="term" value="F:metal ion binding"/>
    <property type="evidence" value="ECO:0007669"/>
    <property type="project" value="InterPro"/>
</dbReference>
<dbReference type="Proteomes" id="UP001209878">
    <property type="component" value="Unassembled WGS sequence"/>
</dbReference>
<dbReference type="SUPFAM" id="SSF55811">
    <property type="entry name" value="Nudix"/>
    <property type="match status" value="1"/>
</dbReference>
<evidence type="ECO:0000256" key="3">
    <source>
        <dbReference type="ARBA" id="ARBA00011738"/>
    </source>
</evidence>
<evidence type="ECO:0000256" key="11">
    <source>
        <dbReference type="ARBA" id="ARBA00080475"/>
    </source>
</evidence>
<evidence type="ECO:0000256" key="4">
    <source>
        <dbReference type="ARBA" id="ARBA00022490"/>
    </source>
</evidence>
<dbReference type="NCBIfam" id="TIGR00052">
    <property type="entry name" value="nudix-type nucleoside diphosphatase, YffH/AdpP family"/>
    <property type="match status" value="1"/>
</dbReference>
<dbReference type="Gene3D" id="3.90.79.10">
    <property type="entry name" value="Nucleoside Triphosphate Pyrophosphohydrolase"/>
    <property type="match status" value="1"/>
</dbReference>
<comment type="caution">
    <text evidence="12">The sequence shown here is derived from an EMBL/GenBank/DDBJ whole genome shotgun (WGS) entry which is preliminary data.</text>
</comment>
<dbReference type="GO" id="GO:0008768">
    <property type="term" value="F:UDP-sugar diphosphatase activity"/>
    <property type="evidence" value="ECO:0007669"/>
    <property type="project" value="UniProtKB-EC"/>
</dbReference>
<dbReference type="AlphaFoldDB" id="A0AAD9KLD4"/>
<keyword evidence="13" id="KW-1185">Reference proteome</keyword>
<dbReference type="EMBL" id="JAODUO010000864">
    <property type="protein sequence ID" value="KAK2173596.1"/>
    <property type="molecule type" value="Genomic_DNA"/>
</dbReference>
<comment type="subcellular location">
    <subcellularLocation>
        <location evidence="2">Cytoplasm</location>
    </subcellularLocation>
</comment>
<gene>
    <name evidence="12" type="ORF">NP493_864g01060</name>
</gene>
<dbReference type="GO" id="GO:0019693">
    <property type="term" value="P:ribose phosphate metabolic process"/>
    <property type="evidence" value="ECO:0007669"/>
    <property type="project" value="TreeGrafter"/>
</dbReference>
<dbReference type="CDD" id="cd18887">
    <property type="entry name" value="NUDIX_UGPPase_Nudt14"/>
    <property type="match status" value="1"/>
</dbReference>
<evidence type="ECO:0000256" key="5">
    <source>
        <dbReference type="ARBA" id="ARBA00022801"/>
    </source>
</evidence>
<dbReference type="GO" id="GO:0005737">
    <property type="term" value="C:cytoplasm"/>
    <property type="evidence" value="ECO:0007669"/>
    <property type="project" value="UniProtKB-SubCell"/>
</dbReference>
<accession>A0AAD9KLD4</accession>